<sequence length="420" mass="48152">MSTKSIKGIWLLLVEPLDLRRSIHPTLIGTIHLESIDTVHPGTVHSDFVHPSTVHLDTVHRPSIGTVHPPLIDTVHPPSIDTVHRDIVHRDTVHRDTVHHGTIHHGTVHPMTDTTCVETEMVEVLILKIDENEMLRDEEDPRNLIKELEELALASEQNEVYVDHIISKIFPYSLFGDAFSWFSKLQPRSLTCGEDIKSVFLNKFLYEDAATRQRKFDDMLDKMIKGQEKELISKSHTLRFNEQMKLHEEKKLTLVIRPQHRSTPPSHRRSTPAPPKRSTPRPHHRSSSPPHCRYHHLIVDTTSSALIDADSCYLSTPLEIPERSSCPQDIADSAQKGTDVPSYYPSPYVEKVITIEDFLELEEFLELDDGEQLGDLDSSREVIMEDFLELEEWLDSEKKLGDERNAKRKDLETSLKTSIE</sequence>
<dbReference type="EMBL" id="QGKW02002005">
    <property type="protein sequence ID" value="KAF2542351.1"/>
    <property type="molecule type" value="Genomic_DNA"/>
</dbReference>
<proteinExistence type="predicted"/>
<feature type="compositionally biased region" description="Basic residues" evidence="1">
    <location>
        <begin position="278"/>
        <end position="292"/>
    </location>
</feature>
<evidence type="ECO:0000256" key="1">
    <source>
        <dbReference type="SAM" id="MobiDB-lite"/>
    </source>
</evidence>
<organism evidence="2 3">
    <name type="scientific">Brassica cretica</name>
    <name type="common">Mustard</name>
    <dbReference type="NCBI Taxonomy" id="69181"/>
    <lineage>
        <taxon>Eukaryota</taxon>
        <taxon>Viridiplantae</taxon>
        <taxon>Streptophyta</taxon>
        <taxon>Embryophyta</taxon>
        <taxon>Tracheophyta</taxon>
        <taxon>Spermatophyta</taxon>
        <taxon>Magnoliopsida</taxon>
        <taxon>eudicotyledons</taxon>
        <taxon>Gunneridae</taxon>
        <taxon>Pentapetalae</taxon>
        <taxon>rosids</taxon>
        <taxon>malvids</taxon>
        <taxon>Brassicales</taxon>
        <taxon>Brassicaceae</taxon>
        <taxon>Brassiceae</taxon>
        <taxon>Brassica</taxon>
    </lineage>
</organism>
<dbReference type="Proteomes" id="UP000712281">
    <property type="component" value="Unassembled WGS sequence"/>
</dbReference>
<name>A0A8S9G9F3_BRACR</name>
<evidence type="ECO:0000313" key="2">
    <source>
        <dbReference type="EMBL" id="KAF2542351.1"/>
    </source>
</evidence>
<evidence type="ECO:0008006" key="4">
    <source>
        <dbReference type="Google" id="ProtNLM"/>
    </source>
</evidence>
<accession>A0A8S9G9F3</accession>
<gene>
    <name evidence="2" type="ORF">F2Q68_00031083</name>
</gene>
<evidence type="ECO:0000313" key="3">
    <source>
        <dbReference type="Proteomes" id="UP000712281"/>
    </source>
</evidence>
<feature type="region of interest" description="Disordered" evidence="1">
    <location>
        <begin position="251"/>
        <end position="292"/>
    </location>
</feature>
<protein>
    <recommendedName>
        <fullName evidence="4">Retrotransposon gag domain-containing protein</fullName>
    </recommendedName>
</protein>
<dbReference type="AlphaFoldDB" id="A0A8S9G9F3"/>
<comment type="caution">
    <text evidence="2">The sequence shown here is derived from an EMBL/GenBank/DDBJ whole genome shotgun (WGS) entry which is preliminary data.</text>
</comment>
<reference evidence="2" key="1">
    <citation type="submission" date="2019-12" db="EMBL/GenBank/DDBJ databases">
        <title>Genome sequencing and annotation of Brassica cretica.</title>
        <authorList>
            <person name="Studholme D.J."/>
            <person name="Sarris P.F."/>
        </authorList>
    </citation>
    <scope>NUCLEOTIDE SEQUENCE</scope>
    <source>
        <strain evidence="2">PFS-001/15</strain>
        <tissue evidence="2">Leaf</tissue>
    </source>
</reference>